<dbReference type="VEuPathDB" id="FungiDB:MGL_2869"/>
<evidence type="ECO:0000256" key="4">
    <source>
        <dbReference type="ARBA" id="ARBA00022692"/>
    </source>
</evidence>
<proteinExistence type="predicted"/>
<dbReference type="RefSeq" id="XP_001729883.1">
    <property type="nucleotide sequence ID" value="XM_001729831.1"/>
</dbReference>
<feature type="transmembrane region" description="Helical" evidence="7">
    <location>
        <begin position="352"/>
        <end position="373"/>
    </location>
</feature>
<keyword evidence="5 7" id="KW-1133">Transmembrane helix</keyword>
<evidence type="ECO:0000256" key="5">
    <source>
        <dbReference type="ARBA" id="ARBA00022989"/>
    </source>
</evidence>
<sequence>MSASIRARGAADDADKKQAVAGIHEKGRITSAPSSARFNAALADFGLIMSLIFGGCCSNALTLELTTKQLPASGTLITLAQFVATTLISLVGEVEWTSAFGIPVLWLKRPSVPIRRWLIQVVLYFFTSILNNSAFAYDIPMSVHIIFRSGGMLVNMLLGYTVDGKRYSFLQLASVCLVTVGVVVATMSAMSSSDSATFFLPSTTESDYLFGVLLLSLALFTSGFMGLFQERTYGKYGRQHWHEALFYSHLFSLPLFLLQSRSLSNQIREANATPREWLSMCQTCRFNKLGLHVPSYYVRLALNVFTQLLCINGVNRLTSRVSSLSVSLVLVVRKAVSLVISVVLLNGQAGSISLWFGAAAVMVGTIGYTYGGAKRRPVPHAKSA</sequence>
<comment type="subcellular location">
    <subcellularLocation>
        <location evidence="1">Endomembrane system</location>
        <topology evidence="1">Multi-pass membrane protein</topology>
    </subcellularLocation>
</comment>
<dbReference type="Pfam" id="PF08449">
    <property type="entry name" value="UAA"/>
    <property type="match status" value="1"/>
</dbReference>
<evidence type="ECO:0008006" key="10">
    <source>
        <dbReference type="Google" id="ProtNLM"/>
    </source>
</evidence>
<feature type="transmembrane region" description="Helical" evidence="7">
    <location>
        <begin position="82"/>
        <end position="105"/>
    </location>
</feature>
<keyword evidence="6 7" id="KW-0472">Membrane</keyword>
<keyword evidence="3" id="KW-0762">Sugar transport</keyword>
<evidence type="ECO:0000256" key="7">
    <source>
        <dbReference type="SAM" id="Phobius"/>
    </source>
</evidence>
<evidence type="ECO:0000313" key="9">
    <source>
        <dbReference type="Proteomes" id="UP000008837"/>
    </source>
</evidence>
<dbReference type="KEGG" id="mgl:MGL_2869"/>
<organism evidence="8 9">
    <name type="scientific">Malassezia globosa (strain ATCC MYA-4612 / CBS 7966)</name>
    <name type="common">Dandruff-associated fungus</name>
    <dbReference type="NCBI Taxonomy" id="425265"/>
    <lineage>
        <taxon>Eukaryota</taxon>
        <taxon>Fungi</taxon>
        <taxon>Dikarya</taxon>
        <taxon>Basidiomycota</taxon>
        <taxon>Ustilaginomycotina</taxon>
        <taxon>Malasseziomycetes</taxon>
        <taxon>Malasseziales</taxon>
        <taxon>Malasseziaceae</taxon>
        <taxon>Malassezia</taxon>
    </lineage>
</organism>
<dbReference type="InterPro" id="IPR013657">
    <property type="entry name" value="SCL35B1-4/HUT1"/>
</dbReference>
<feature type="transmembrane region" description="Helical" evidence="7">
    <location>
        <begin position="326"/>
        <end position="346"/>
    </location>
</feature>
<dbReference type="GeneID" id="5854190"/>
<comment type="caution">
    <text evidence="8">The sequence shown here is derived from an EMBL/GenBank/DDBJ whole genome shotgun (WGS) entry which is preliminary data.</text>
</comment>
<dbReference type="GO" id="GO:0005789">
    <property type="term" value="C:endoplasmic reticulum membrane"/>
    <property type="evidence" value="ECO:0007669"/>
    <property type="project" value="TreeGrafter"/>
</dbReference>
<name>A8Q673_MALGO</name>
<feature type="transmembrane region" description="Helical" evidence="7">
    <location>
        <begin position="143"/>
        <end position="162"/>
    </location>
</feature>
<dbReference type="InParanoid" id="A8Q673"/>
<evidence type="ECO:0000256" key="3">
    <source>
        <dbReference type="ARBA" id="ARBA00022597"/>
    </source>
</evidence>
<dbReference type="FunCoup" id="A8Q673">
    <property type="interactions" value="90"/>
</dbReference>
<gene>
    <name evidence="8" type="ORF">MGL_2869</name>
</gene>
<feature type="transmembrane region" description="Helical" evidence="7">
    <location>
        <begin position="38"/>
        <end position="62"/>
    </location>
</feature>
<dbReference type="GO" id="GO:0005464">
    <property type="term" value="F:UDP-xylose transmembrane transporter activity"/>
    <property type="evidence" value="ECO:0007669"/>
    <property type="project" value="TreeGrafter"/>
</dbReference>
<keyword evidence="4 7" id="KW-0812">Transmembrane</keyword>
<evidence type="ECO:0000256" key="2">
    <source>
        <dbReference type="ARBA" id="ARBA00022448"/>
    </source>
</evidence>
<dbReference type="Proteomes" id="UP000008837">
    <property type="component" value="Unassembled WGS sequence"/>
</dbReference>
<dbReference type="AlphaFoldDB" id="A8Q673"/>
<protein>
    <recommendedName>
        <fullName evidence="10">Sugar phosphate transporter domain-containing protein</fullName>
    </recommendedName>
</protein>
<dbReference type="PANTHER" id="PTHR10778:SF4">
    <property type="entry name" value="NUCLEOTIDE SUGAR TRANSPORTER SLC35B4"/>
    <property type="match status" value="1"/>
</dbReference>
<evidence type="ECO:0000313" key="8">
    <source>
        <dbReference type="EMBL" id="EDP42669.1"/>
    </source>
</evidence>
<feature type="transmembrane region" description="Helical" evidence="7">
    <location>
        <begin position="169"/>
        <end position="188"/>
    </location>
</feature>
<dbReference type="SUPFAM" id="SSF103481">
    <property type="entry name" value="Multidrug resistance efflux transporter EmrE"/>
    <property type="match status" value="1"/>
</dbReference>
<keyword evidence="2" id="KW-0813">Transport</keyword>
<dbReference type="GO" id="GO:0000139">
    <property type="term" value="C:Golgi membrane"/>
    <property type="evidence" value="ECO:0007669"/>
    <property type="project" value="TreeGrafter"/>
</dbReference>
<dbReference type="OrthoDB" id="999962at2759"/>
<dbReference type="PANTHER" id="PTHR10778">
    <property type="entry name" value="SOLUTE CARRIER FAMILY 35 MEMBER B"/>
    <property type="match status" value="1"/>
</dbReference>
<reference evidence="8 9" key="1">
    <citation type="journal article" date="2007" name="Proc. Natl. Acad. Sci. U.S.A.">
        <title>Dandruff-associated Malassezia genomes reveal convergent and divergent virulence traits shared with plant and human fungal pathogens.</title>
        <authorList>
            <person name="Xu J."/>
            <person name="Saunders C.W."/>
            <person name="Hu P."/>
            <person name="Grant R.A."/>
            <person name="Boekhout T."/>
            <person name="Kuramae E.E."/>
            <person name="Kronstad J.W."/>
            <person name="Deangelis Y.M."/>
            <person name="Reeder N.L."/>
            <person name="Johnstone K.R."/>
            <person name="Leland M."/>
            <person name="Fieno A.M."/>
            <person name="Begley W.M."/>
            <person name="Sun Y."/>
            <person name="Lacey M.P."/>
            <person name="Chaudhary T."/>
            <person name="Keough T."/>
            <person name="Chu L."/>
            <person name="Sears R."/>
            <person name="Yuan B."/>
            <person name="Dawson T.L.Jr."/>
        </authorList>
    </citation>
    <scope>NUCLEOTIDE SEQUENCE [LARGE SCALE GENOMIC DNA]</scope>
    <source>
        <strain evidence="9">ATCC MYA-4612 / CBS 7966</strain>
    </source>
</reference>
<feature type="transmembrane region" description="Helical" evidence="7">
    <location>
        <begin position="208"/>
        <end position="228"/>
    </location>
</feature>
<dbReference type="InterPro" id="IPR037185">
    <property type="entry name" value="EmrE-like"/>
</dbReference>
<dbReference type="EMBL" id="AAYY01000010">
    <property type="protein sequence ID" value="EDP42669.1"/>
    <property type="molecule type" value="Genomic_DNA"/>
</dbReference>
<keyword evidence="9" id="KW-1185">Reference proteome</keyword>
<feature type="transmembrane region" description="Helical" evidence="7">
    <location>
        <begin position="117"/>
        <end position="137"/>
    </location>
</feature>
<evidence type="ECO:0000256" key="1">
    <source>
        <dbReference type="ARBA" id="ARBA00004127"/>
    </source>
</evidence>
<dbReference type="GO" id="GO:0005462">
    <property type="term" value="F:UDP-N-acetylglucosamine transmembrane transporter activity"/>
    <property type="evidence" value="ECO:0007669"/>
    <property type="project" value="TreeGrafter"/>
</dbReference>
<dbReference type="STRING" id="425265.A8Q673"/>
<accession>A8Q673</accession>
<dbReference type="OMA" id="NPFTGWH"/>
<evidence type="ECO:0000256" key="6">
    <source>
        <dbReference type="ARBA" id="ARBA00023136"/>
    </source>
</evidence>